<dbReference type="PANTHER" id="PTHR45674:SF4">
    <property type="entry name" value="DNA LIGASE 1"/>
    <property type="match status" value="1"/>
</dbReference>
<evidence type="ECO:0000256" key="2">
    <source>
        <dbReference type="ARBA" id="ARBA00022598"/>
    </source>
</evidence>
<evidence type="ECO:0000256" key="5">
    <source>
        <dbReference type="ARBA" id="ARBA00023204"/>
    </source>
</evidence>
<dbReference type="GO" id="GO:0003677">
    <property type="term" value="F:DNA binding"/>
    <property type="evidence" value="ECO:0007669"/>
    <property type="project" value="InterPro"/>
</dbReference>
<evidence type="ECO:0000313" key="6">
    <source>
        <dbReference type="EMBL" id="CAD2185173.1"/>
    </source>
</evidence>
<evidence type="ECO:0000256" key="4">
    <source>
        <dbReference type="ARBA" id="ARBA00023172"/>
    </source>
</evidence>
<accession>A0A6V7WDU6</accession>
<keyword evidence="4" id="KW-0233">DNA recombination</keyword>
<dbReference type="Gene3D" id="1.10.3260.10">
    <property type="entry name" value="DNA ligase, ATP-dependent, N-terminal domain"/>
    <property type="match status" value="1"/>
</dbReference>
<evidence type="ECO:0000313" key="7">
    <source>
        <dbReference type="Proteomes" id="UP000580250"/>
    </source>
</evidence>
<proteinExistence type="inferred from homology"/>
<dbReference type="PANTHER" id="PTHR45674">
    <property type="entry name" value="DNA LIGASE 1/3 FAMILY MEMBER"/>
    <property type="match status" value="1"/>
</dbReference>
<dbReference type="GO" id="GO:1903461">
    <property type="term" value="P:Okazaki fragment processing involved in mitotic DNA replication"/>
    <property type="evidence" value="ECO:0007669"/>
    <property type="project" value="TreeGrafter"/>
</dbReference>
<organism evidence="6 7">
    <name type="scientific">Meloidogyne enterolobii</name>
    <name type="common">Root-knot nematode worm</name>
    <name type="synonym">Meloidogyne mayaguensis</name>
    <dbReference type="NCBI Taxonomy" id="390850"/>
    <lineage>
        <taxon>Eukaryota</taxon>
        <taxon>Metazoa</taxon>
        <taxon>Ecdysozoa</taxon>
        <taxon>Nematoda</taxon>
        <taxon>Chromadorea</taxon>
        <taxon>Rhabditida</taxon>
        <taxon>Tylenchina</taxon>
        <taxon>Tylenchomorpha</taxon>
        <taxon>Tylenchoidea</taxon>
        <taxon>Meloidogynidae</taxon>
        <taxon>Meloidogyninae</taxon>
        <taxon>Meloidogyne</taxon>
    </lineage>
</organism>
<comment type="similarity">
    <text evidence="1">Belongs to the ATP-dependent DNA ligase family.</text>
</comment>
<name>A0A6V7WDU6_MELEN</name>
<dbReference type="GO" id="GO:0006281">
    <property type="term" value="P:DNA repair"/>
    <property type="evidence" value="ECO:0007669"/>
    <property type="project" value="UniProtKB-KW"/>
</dbReference>
<dbReference type="AlphaFoldDB" id="A0A6V7WDU6"/>
<dbReference type="GO" id="GO:0006310">
    <property type="term" value="P:DNA recombination"/>
    <property type="evidence" value="ECO:0007669"/>
    <property type="project" value="UniProtKB-KW"/>
</dbReference>
<protein>
    <submittedName>
        <fullName evidence="6">Uncharacterized protein</fullName>
    </submittedName>
</protein>
<dbReference type="InterPro" id="IPR050191">
    <property type="entry name" value="ATP-dep_DNA_ligase"/>
</dbReference>
<dbReference type="OrthoDB" id="206088at2759"/>
<dbReference type="Proteomes" id="UP000580250">
    <property type="component" value="Unassembled WGS sequence"/>
</dbReference>
<dbReference type="GO" id="GO:0005739">
    <property type="term" value="C:mitochondrion"/>
    <property type="evidence" value="ECO:0007669"/>
    <property type="project" value="TreeGrafter"/>
</dbReference>
<dbReference type="InterPro" id="IPR036599">
    <property type="entry name" value="DNA_ligase_N_sf"/>
</dbReference>
<dbReference type="EMBL" id="CAJEWN010000534">
    <property type="protein sequence ID" value="CAD2185173.1"/>
    <property type="molecule type" value="Genomic_DNA"/>
</dbReference>
<reference evidence="6 7" key="1">
    <citation type="submission" date="2020-08" db="EMBL/GenBank/DDBJ databases">
        <authorList>
            <person name="Koutsovoulos G."/>
            <person name="Danchin GJ E."/>
        </authorList>
    </citation>
    <scope>NUCLEOTIDE SEQUENCE [LARGE SCALE GENOMIC DNA]</scope>
</reference>
<comment type="caution">
    <text evidence="6">The sequence shown here is derived from an EMBL/GenBank/DDBJ whole genome shotgun (WGS) entry which is preliminary data.</text>
</comment>
<keyword evidence="3" id="KW-0227">DNA damage</keyword>
<gene>
    <name evidence="6" type="ORF">MENT_LOCUS37580</name>
</gene>
<sequence>MSERMIELVLKSGISKLPEECKITPGIPIKPMLAHPTKGIDEIFDRFGEEMLA</sequence>
<evidence type="ECO:0000256" key="1">
    <source>
        <dbReference type="ARBA" id="ARBA00007572"/>
    </source>
</evidence>
<dbReference type="GO" id="GO:0005634">
    <property type="term" value="C:nucleus"/>
    <property type="evidence" value="ECO:0007669"/>
    <property type="project" value="TreeGrafter"/>
</dbReference>
<dbReference type="GO" id="GO:0003910">
    <property type="term" value="F:DNA ligase (ATP) activity"/>
    <property type="evidence" value="ECO:0007669"/>
    <property type="project" value="InterPro"/>
</dbReference>
<keyword evidence="2" id="KW-0436">Ligase</keyword>
<evidence type="ECO:0000256" key="3">
    <source>
        <dbReference type="ARBA" id="ARBA00022763"/>
    </source>
</evidence>
<keyword evidence="5" id="KW-0234">DNA repair</keyword>